<sequence length="656" mass="73455">MAPPQPVTPRGPITQSTNPIYVYTKFVLASARATSAIAAAMMATSNSSGVNELKTLHNSANALSSPRERTPREVTHAYASLVDIVRPRTVPVLSPRQSTPRGGVGVVRRESKLPLVRKQSDQVESSSGGSTGRELESQQERPRTSSSTTTPPLTGDREVFPSWIRERKDFQVFFPRFSDHVVTDEEILQQGVPKEPSERNIVELQCIARWIMKIPSMSTFLDLNQATEIAKLAKYRAFRPQEFVFRKGDVGDACYLVLSGEVYILIDGEKVASVTKNAVFGDIALQLENATRGADVQAAPPSPAGNVTPSPGTLAPSSSQQPIGCEVLMIMAEDYHKTLSRCHTRRRKHLVNWLHTEVTLFRDCVESKLHFFELVSIDVPLKRGEVLYTQGESVGAFYVVRSGRVRLEVDIQYERRHRWPCGKHSWKQQVHAVRSRVPFHTEDSAGFFGFEMFIEGQQTRAYTVVADSPTVELIALNRVDCFSPYFSFTPRALDRIHDKNDKYRDTAQRMVQQQLRAFRRSQTAAAHKATPDAHPPVIVQRKFPHSCETPEFQFPCLRPAKWNADNENLKAPSSHEWLVMAASETWVTLAAVPLQLTPRCVSKLAEPSAFKETLMLETPLSVTRQLPSARNAAPESNFVHFPPDSYISMTTYGLSP</sequence>
<feature type="domain" description="Cyclic nucleotide-binding" evidence="2">
    <location>
        <begin position="217"/>
        <end position="298"/>
    </location>
</feature>
<feature type="compositionally biased region" description="Basic and acidic residues" evidence="1">
    <location>
        <begin position="133"/>
        <end position="143"/>
    </location>
</feature>
<dbReference type="Gene3D" id="2.60.120.10">
    <property type="entry name" value="Jelly Rolls"/>
    <property type="match status" value="2"/>
</dbReference>
<dbReference type="GO" id="GO:0005829">
    <property type="term" value="C:cytosol"/>
    <property type="evidence" value="ECO:0007669"/>
    <property type="project" value="TreeGrafter"/>
</dbReference>
<reference evidence="3 4" key="1">
    <citation type="submission" date="2018-08" db="EMBL/GenBank/DDBJ databases">
        <title>Genomic investigation of the strawberry pathogen Phytophthora fragariae indicates pathogenicity is determined by transcriptional variation in three key races.</title>
        <authorList>
            <person name="Adams T.M."/>
            <person name="Armitage A.D."/>
            <person name="Sobczyk M.K."/>
            <person name="Bates H.J."/>
            <person name="Dunwell J.M."/>
            <person name="Nellist C.F."/>
            <person name="Harrison R.J."/>
        </authorList>
    </citation>
    <scope>NUCLEOTIDE SEQUENCE [LARGE SCALE GENOMIC DNA]</scope>
    <source>
        <strain evidence="3 4">NOV-9</strain>
    </source>
</reference>
<dbReference type="PANTHER" id="PTHR11635:SF166">
    <property type="entry name" value="CYCLIC NUCLEOTIDE-BINDING DOMAIN-CONTAINING PROTEIN"/>
    <property type="match status" value="1"/>
</dbReference>
<feature type="region of interest" description="Disordered" evidence="1">
    <location>
        <begin position="92"/>
        <end position="158"/>
    </location>
</feature>
<protein>
    <recommendedName>
        <fullName evidence="2">Cyclic nucleotide-binding domain-containing protein</fullName>
    </recommendedName>
</protein>
<dbReference type="GO" id="GO:0005952">
    <property type="term" value="C:cAMP-dependent protein kinase complex"/>
    <property type="evidence" value="ECO:0007669"/>
    <property type="project" value="InterPro"/>
</dbReference>
<dbReference type="InterPro" id="IPR050503">
    <property type="entry name" value="cAMP-dep_PK_reg_su-like"/>
</dbReference>
<feature type="compositionally biased region" description="Polar residues" evidence="1">
    <location>
        <begin position="305"/>
        <end position="320"/>
    </location>
</feature>
<comment type="caution">
    <text evidence="3">The sequence shown here is derived from an EMBL/GenBank/DDBJ whole genome shotgun (WGS) entry which is preliminary data.</text>
</comment>
<dbReference type="GO" id="GO:0030552">
    <property type="term" value="F:cAMP binding"/>
    <property type="evidence" value="ECO:0007669"/>
    <property type="project" value="TreeGrafter"/>
</dbReference>
<dbReference type="AlphaFoldDB" id="A0A6A3DVM7"/>
<name>A0A6A3DVM7_9STRA</name>
<dbReference type="SMART" id="SM00100">
    <property type="entry name" value="cNMP"/>
    <property type="match status" value="1"/>
</dbReference>
<dbReference type="PROSITE" id="PS50042">
    <property type="entry name" value="CNMP_BINDING_3"/>
    <property type="match status" value="2"/>
</dbReference>
<dbReference type="GO" id="GO:0034236">
    <property type="term" value="F:protein kinase A catalytic subunit binding"/>
    <property type="evidence" value="ECO:0007669"/>
    <property type="project" value="TreeGrafter"/>
</dbReference>
<organism evidence="3 4">
    <name type="scientific">Phytophthora fragariae</name>
    <dbReference type="NCBI Taxonomy" id="53985"/>
    <lineage>
        <taxon>Eukaryota</taxon>
        <taxon>Sar</taxon>
        <taxon>Stramenopiles</taxon>
        <taxon>Oomycota</taxon>
        <taxon>Peronosporomycetes</taxon>
        <taxon>Peronosporales</taxon>
        <taxon>Peronosporaceae</taxon>
        <taxon>Phytophthora</taxon>
    </lineage>
</organism>
<feature type="domain" description="Cyclic nucleotide-binding" evidence="2">
    <location>
        <begin position="360"/>
        <end position="478"/>
    </location>
</feature>
<accession>A0A6A3DVM7</accession>
<dbReference type="InterPro" id="IPR018490">
    <property type="entry name" value="cNMP-bd_dom_sf"/>
</dbReference>
<dbReference type="PANTHER" id="PTHR11635">
    <property type="entry name" value="CAMP-DEPENDENT PROTEIN KINASE REGULATORY CHAIN"/>
    <property type="match status" value="1"/>
</dbReference>
<gene>
    <name evidence="3" type="ORF">PF009_g24087</name>
</gene>
<evidence type="ECO:0000313" key="3">
    <source>
        <dbReference type="EMBL" id="KAE8925709.1"/>
    </source>
</evidence>
<evidence type="ECO:0000259" key="2">
    <source>
        <dbReference type="PROSITE" id="PS50042"/>
    </source>
</evidence>
<dbReference type="EMBL" id="QXGF01002203">
    <property type="protein sequence ID" value="KAE8925709.1"/>
    <property type="molecule type" value="Genomic_DNA"/>
</dbReference>
<dbReference type="InterPro" id="IPR014710">
    <property type="entry name" value="RmlC-like_jellyroll"/>
</dbReference>
<dbReference type="Proteomes" id="UP000429523">
    <property type="component" value="Unassembled WGS sequence"/>
</dbReference>
<evidence type="ECO:0000256" key="1">
    <source>
        <dbReference type="SAM" id="MobiDB-lite"/>
    </source>
</evidence>
<dbReference type="CDD" id="cd00038">
    <property type="entry name" value="CAP_ED"/>
    <property type="match status" value="2"/>
</dbReference>
<evidence type="ECO:0000313" key="4">
    <source>
        <dbReference type="Proteomes" id="UP000429523"/>
    </source>
</evidence>
<feature type="region of interest" description="Disordered" evidence="1">
    <location>
        <begin position="295"/>
        <end position="320"/>
    </location>
</feature>
<dbReference type="InterPro" id="IPR000595">
    <property type="entry name" value="cNMP-bd_dom"/>
</dbReference>
<dbReference type="SUPFAM" id="SSF51206">
    <property type="entry name" value="cAMP-binding domain-like"/>
    <property type="match status" value="2"/>
</dbReference>
<proteinExistence type="predicted"/>
<dbReference type="GO" id="GO:0004862">
    <property type="term" value="F:cAMP-dependent protein kinase inhibitor activity"/>
    <property type="evidence" value="ECO:0007669"/>
    <property type="project" value="TreeGrafter"/>
</dbReference>
<dbReference type="Pfam" id="PF00027">
    <property type="entry name" value="cNMP_binding"/>
    <property type="match status" value="1"/>
</dbReference>